<evidence type="ECO:0000313" key="2">
    <source>
        <dbReference type="EMBL" id="MAA13551.1"/>
    </source>
</evidence>
<name>A0A224YGG1_9ACAR</name>
<sequence>MTLKVEEDLVFTATIVHNGQEQINAAGSFTRTEMMGGKKRTKSGFEKVTQQLPFPPSNEVRKQYYKKVASQSPFDDVKKKKKRCLTTHSSCGSVGSSRRAVIMTHVSLTATVDEKESIETNSCRLKKRRQSRRGRATKEKNSQSHTHPHTPSRQTPLTNTSFHLSSKKISASRVYIHGNK</sequence>
<dbReference type="AlphaFoldDB" id="A0A224YGG1"/>
<feature type="region of interest" description="Disordered" evidence="1">
    <location>
        <begin position="115"/>
        <end position="180"/>
    </location>
</feature>
<organism evidence="2">
    <name type="scientific">Rhipicephalus zambeziensis</name>
    <dbReference type="NCBI Taxonomy" id="60191"/>
    <lineage>
        <taxon>Eukaryota</taxon>
        <taxon>Metazoa</taxon>
        <taxon>Ecdysozoa</taxon>
        <taxon>Arthropoda</taxon>
        <taxon>Chelicerata</taxon>
        <taxon>Arachnida</taxon>
        <taxon>Acari</taxon>
        <taxon>Parasitiformes</taxon>
        <taxon>Ixodida</taxon>
        <taxon>Ixodoidea</taxon>
        <taxon>Ixodidae</taxon>
        <taxon>Rhipicephalinae</taxon>
        <taxon>Rhipicephalus</taxon>
        <taxon>Rhipicephalus</taxon>
    </lineage>
</organism>
<reference evidence="2" key="1">
    <citation type="journal article" date="2017" name="Parasit. Vectors">
        <title>Sialotranscriptomics of Rhipicephalus zambeziensis reveals intricate expression profiles of secretory proteins and suggests tight temporal transcriptional regulation during blood-feeding.</title>
        <authorList>
            <person name="de Castro M.H."/>
            <person name="de Klerk D."/>
            <person name="Pienaar R."/>
            <person name="Rees D.J.G."/>
            <person name="Mans B.J."/>
        </authorList>
    </citation>
    <scope>NUCLEOTIDE SEQUENCE</scope>
    <source>
        <tissue evidence="2">Salivary glands</tissue>
    </source>
</reference>
<protein>
    <submittedName>
        <fullName evidence="2">Uncharacterized protein</fullName>
    </submittedName>
</protein>
<accession>A0A224YGG1</accession>
<feature type="compositionally biased region" description="Polar residues" evidence="1">
    <location>
        <begin position="143"/>
        <end position="169"/>
    </location>
</feature>
<evidence type="ECO:0000256" key="1">
    <source>
        <dbReference type="SAM" id="MobiDB-lite"/>
    </source>
</evidence>
<proteinExistence type="predicted"/>
<feature type="compositionally biased region" description="Basic residues" evidence="1">
    <location>
        <begin position="124"/>
        <end position="135"/>
    </location>
</feature>
<dbReference type="EMBL" id="GFPF01002405">
    <property type="protein sequence ID" value="MAA13551.1"/>
    <property type="molecule type" value="Transcribed_RNA"/>
</dbReference>